<accession>A0A2N9L3N8</accession>
<evidence type="ECO:0000313" key="1">
    <source>
        <dbReference type="EMBL" id="SPE17839.1"/>
    </source>
</evidence>
<dbReference type="OrthoDB" id="9885014at2"/>
<gene>
    <name evidence="1" type="ORF">SBA5_1100019</name>
</gene>
<proteinExistence type="predicted"/>
<sequence length="102" mass="11314">MAKGKSADDREAKYGERMIELRVRFWTDGISIPGKLRPKHGWTSGVVRVKANRAHGIEAGKARTFNSLLDMNAAIEQTLKDHGIVLHVSRGMKGYIGTKLPD</sequence>
<dbReference type="Proteomes" id="UP000239735">
    <property type="component" value="Unassembled WGS sequence"/>
</dbReference>
<reference evidence="2" key="1">
    <citation type="submission" date="2018-02" db="EMBL/GenBank/DDBJ databases">
        <authorList>
            <person name="Hausmann B."/>
        </authorList>
    </citation>
    <scope>NUCLEOTIDE SEQUENCE [LARGE SCALE GENOMIC DNA]</scope>
    <source>
        <strain evidence="2">Peat soil MAG SbA5</strain>
    </source>
</reference>
<evidence type="ECO:0000313" key="2">
    <source>
        <dbReference type="Proteomes" id="UP000239735"/>
    </source>
</evidence>
<organism evidence="1 2">
    <name type="scientific">Candidatus Sulfuritelmatomonas gaucii</name>
    <dbReference type="NCBI Taxonomy" id="2043161"/>
    <lineage>
        <taxon>Bacteria</taxon>
        <taxon>Pseudomonadati</taxon>
        <taxon>Acidobacteriota</taxon>
        <taxon>Terriglobia</taxon>
        <taxon>Terriglobales</taxon>
        <taxon>Acidobacteriaceae</taxon>
        <taxon>Candidatus Sulfuritelmatomonas</taxon>
    </lineage>
</organism>
<dbReference type="AlphaFoldDB" id="A0A2N9L3N8"/>
<dbReference type="EMBL" id="OKRB01000014">
    <property type="protein sequence ID" value="SPE17839.1"/>
    <property type="molecule type" value="Genomic_DNA"/>
</dbReference>
<protein>
    <submittedName>
        <fullName evidence="1">Uncharacterized protein</fullName>
    </submittedName>
</protein>
<name>A0A2N9L3N8_9BACT</name>